<dbReference type="EMBL" id="PYDT01000004">
    <property type="protein sequence ID" value="THU62858.1"/>
    <property type="molecule type" value="Genomic_DNA"/>
</dbReference>
<sequence length="378" mass="41397">MGSVNRVGVRTFGSITTHAQKYPPAALKPRTSRHPVSVPLRLRSSPLPALHPDLQLIYLLKRCRVRRLPISLKMMGVSAASPSSFCLPHARSHLGPSRFTSLPVLIPASKKRPGFCRASKQQQQTGAAKKKAGRRKAPERPPVDDGGTLVDVVPGPQNRRSHSSPLPKPPAGFVLDDHGRVLLASKKRIVTIIDATNNLPLECVIRRVFQSSEGDECMLLCPVDPPVQILKSTNFDGWSAVDDEEIEAIIPAAAYALAKIHMHLVASGFCYTARGGFCYSDEDILEFHTDDGEAIEGLPTEGVKITCFNLDGTHYMIYTPSDPLLFVAVRDKNGVLQIADDDLLEDPAIISAIDEETEFNALVEEEIALLESFLSFHQ</sequence>
<feature type="region of interest" description="Disordered" evidence="1">
    <location>
        <begin position="112"/>
        <end position="171"/>
    </location>
</feature>
<evidence type="ECO:0000313" key="2">
    <source>
        <dbReference type="EMBL" id="THU62858.1"/>
    </source>
</evidence>
<evidence type="ECO:0000313" key="3">
    <source>
        <dbReference type="Proteomes" id="UP000317650"/>
    </source>
</evidence>
<dbReference type="InterPro" id="IPR022203">
    <property type="entry name" value="DUF3727"/>
</dbReference>
<name>A0A4S8JL22_MUSBA</name>
<organism evidence="2 3">
    <name type="scientific">Musa balbisiana</name>
    <name type="common">Banana</name>
    <dbReference type="NCBI Taxonomy" id="52838"/>
    <lineage>
        <taxon>Eukaryota</taxon>
        <taxon>Viridiplantae</taxon>
        <taxon>Streptophyta</taxon>
        <taxon>Embryophyta</taxon>
        <taxon>Tracheophyta</taxon>
        <taxon>Spermatophyta</taxon>
        <taxon>Magnoliopsida</taxon>
        <taxon>Liliopsida</taxon>
        <taxon>Zingiberales</taxon>
        <taxon>Musaceae</taxon>
        <taxon>Musa</taxon>
    </lineage>
</organism>
<reference evidence="2 3" key="1">
    <citation type="journal article" date="2019" name="Nat. Plants">
        <title>Genome sequencing of Musa balbisiana reveals subgenome evolution and function divergence in polyploid bananas.</title>
        <authorList>
            <person name="Yao X."/>
        </authorList>
    </citation>
    <scope>NUCLEOTIDE SEQUENCE [LARGE SCALE GENOMIC DNA]</scope>
    <source>
        <strain evidence="3">cv. DH-PKW</strain>
        <tissue evidence="2">Leaves</tissue>
    </source>
</reference>
<dbReference type="STRING" id="52838.A0A4S8JL22"/>
<proteinExistence type="predicted"/>
<dbReference type="PANTHER" id="PTHR36061:SF3">
    <property type="entry name" value="OS04G0692200 PROTEIN"/>
    <property type="match status" value="1"/>
</dbReference>
<dbReference type="Proteomes" id="UP000317650">
    <property type="component" value="Chromosome 1"/>
</dbReference>
<dbReference type="PANTHER" id="PTHR36061">
    <property type="match status" value="1"/>
</dbReference>
<protein>
    <submittedName>
        <fullName evidence="2">Uncharacterized protein</fullName>
    </submittedName>
</protein>
<keyword evidence="3" id="KW-1185">Reference proteome</keyword>
<dbReference type="Pfam" id="PF12527">
    <property type="entry name" value="DUF3727"/>
    <property type="match status" value="1"/>
</dbReference>
<evidence type="ECO:0000256" key="1">
    <source>
        <dbReference type="SAM" id="MobiDB-lite"/>
    </source>
</evidence>
<accession>A0A4S8JL22</accession>
<comment type="caution">
    <text evidence="2">The sequence shown here is derived from an EMBL/GenBank/DDBJ whole genome shotgun (WGS) entry which is preliminary data.</text>
</comment>
<dbReference type="AlphaFoldDB" id="A0A4S8JL22"/>
<gene>
    <name evidence="2" type="ORF">C4D60_Mb01t09570</name>
</gene>